<feature type="transmembrane region" description="Helical" evidence="1">
    <location>
        <begin position="437"/>
        <end position="465"/>
    </location>
</feature>
<dbReference type="STRING" id="97972.A0A2V1DKR2"/>
<feature type="transmembrane region" description="Helical" evidence="1">
    <location>
        <begin position="485"/>
        <end position="507"/>
    </location>
</feature>
<feature type="transmembrane region" description="Helical" evidence="1">
    <location>
        <begin position="75"/>
        <end position="96"/>
    </location>
</feature>
<keyword evidence="1" id="KW-1133">Transmembrane helix</keyword>
<dbReference type="PANTHER" id="PTHR37544">
    <property type="entry name" value="SPRAY-RELATED"/>
    <property type="match status" value="1"/>
</dbReference>
<feature type="transmembrane region" description="Helical" evidence="1">
    <location>
        <begin position="20"/>
        <end position="39"/>
    </location>
</feature>
<dbReference type="Proteomes" id="UP000244855">
    <property type="component" value="Unassembled WGS sequence"/>
</dbReference>
<dbReference type="PANTHER" id="PTHR37544:SF3">
    <property type="entry name" value="SPRAY"/>
    <property type="match status" value="1"/>
</dbReference>
<organism evidence="2 3">
    <name type="scientific">Periconia macrospinosa</name>
    <dbReference type="NCBI Taxonomy" id="97972"/>
    <lineage>
        <taxon>Eukaryota</taxon>
        <taxon>Fungi</taxon>
        <taxon>Dikarya</taxon>
        <taxon>Ascomycota</taxon>
        <taxon>Pezizomycotina</taxon>
        <taxon>Dothideomycetes</taxon>
        <taxon>Pleosporomycetidae</taxon>
        <taxon>Pleosporales</taxon>
        <taxon>Massarineae</taxon>
        <taxon>Periconiaceae</taxon>
        <taxon>Periconia</taxon>
    </lineage>
</organism>
<evidence type="ECO:0000313" key="3">
    <source>
        <dbReference type="Proteomes" id="UP000244855"/>
    </source>
</evidence>
<dbReference type="OrthoDB" id="3248909at2759"/>
<protein>
    <submittedName>
        <fullName evidence="2">Uncharacterized protein</fullName>
    </submittedName>
</protein>
<evidence type="ECO:0000256" key="1">
    <source>
        <dbReference type="SAM" id="Phobius"/>
    </source>
</evidence>
<dbReference type="InterPro" id="IPR021840">
    <property type="entry name" value="DUF3433"/>
</dbReference>
<name>A0A2V1DKR2_9PLEO</name>
<feature type="transmembrane region" description="Helical" evidence="1">
    <location>
        <begin position="150"/>
        <end position="174"/>
    </location>
</feature>
<dbReference type="Pfam" id="PF11915">
    <property type="entry name" value="DUF3433"/>
    <property type="match status" value="2"/>
</dbReference>
<feature type="transmembrane region" description="Helical" evidence="1">
    <location>
        <begin position="194"/>
        <end position="219"/>
    </location>
</feature>
<reference evidence="2 3" key="1">
    <citation type="journal article" date="2018" name="Sci. Rep.">
        <title>Comparative genomics provides insights into the lifestyle and reveals functional heterogeneity of dark septate endophytic fungi.</title>
        <authorList>
            <person name="Knapp D.G."/>
            <person name="Nemeth J.B."/>
            <person name="Barry K."/>
            <person name="Hainaut M."/>
            <person name="Henrissat B."/>
            <person name="Johnson J."/>
            <person name="Kuo A."/>
            <person name="Lim J.H.P."/>
            <person name="Lipzen A."/>
            <person name="Nolan M."/>
            <person name="Ohm R.A."/>
            <person name="Tamas L."/>
            <person name="Grigoriev I.V."/>
            <person name="Spatafora J.W."/>
            <person name="Nagy L.G."/>
            <person name="Kovacs G.M."/>
        </authorList>
    </citation>
    <scope>NUCLEOTIDE SEQUENCE [LARGE SCALE GENOMIC DNA]</scope>
    <source>
        <strain evidence="2 3">DSE2036</strain>
    </source>
</reference>
<feature type="transmembrane region" description="Helical" evidence="1">
    <location>
        <begin position="370"/>
        <end position="386"/>
    </location>
</feature>
<dbReference type="EMBL" id="KZ805418">
    <property type="protein sequence ID" value="PVH98203.1"/>
    <property type="molecule type" value="Genomic_DNA"/>
</dbReference>
<gene>
    <name evidence="2" type="ORF">DM02DRAFT_730013</name>
</gene>
<keyword evidence="3" id="KW-1185">Reference proteome</keyword>
<keyword evidence="1" id="KW-0472">Membrane</keyword>
<evidence type="ECO:0000313" key="2">
    <source>
        <dbReference type="EMBL" id="PVH98203.1"/>
    </source>
</evidence>
<proteinExistence type="predicted"/>
<accession>A0A2V1DKR2</accession>
<keyword evidence="1" id="KW-0812">Transmembrane</keyword>
<dbReference type="AlphaFoldDB" id="A0A2V1DKR2"/>
<sequence length="605" mass="67290">MKTDPSRRPNWKPFFFNPLYILSLTILHILYIVGIQLLVKKHGDVRPEIHLVQQNTTVTDHKSIFIFNENNTGAFLAWQYLPVAVATVLAILWESLDVTVRRLEPFYQLSCSEGGHVGNAMCLDYISMFSLLVPVNAIRKRHYAVAASSFIYILAASIIPTLTGGIFSIEWASLSYSSEKVEGPKFATMSINTGIAAATQVLHGLVAGLGIILLCVLYTRRTGLYHDPKGIGGIASLISQADYCDSNVLYLFRQLPSYAHSKVLAGSLDGITFQLRHLPVLQANGTMHETYQLTANTHPAHMLPLRREQRVYCQDRRDAMGGWLFKRAVWAAECFLWFGQAAIASAVYHVAKLVGPDGFADRTKPMIAKMVYTLCITIGAMMWQSIQRDVQLFEPWRRLGLRRSQPIYAALVRSDIVSLGLLASVVMSVVRSSIVALWATFAVLTVKTATVFMPPLFELIFAAGLAHNSTSPRNAFGVLQGSKGLALGASAVGLHLIIFCNLLFLLGSGRTRPILPRAPTTIASQILYLCRSEKLLADFADTGVMSDGELARRLRDVDRTCLFGWFWWPRSQAWCVGVEEYREGDAWAPFNFWNGPNGLQPYSYT</sequence>